<gene>
    <name evidence="6" type="ORF">FHU40_001986</name>
</gene>
<evidence type="ECO:0000256" key="4">
    <source>
        <dbReference type="ARBA" id="ARBA00023163"/>
    </source>
</evidence>
<dbReference type="CDD" id="cd08414">
    <property type="entry name" value="PBP2_LTTR_aromatics_like"/>
    <property type="match status" value="1"/>
</dbReference>
<keyword evidence="4" id="KW-0804">Transcription</keyword>
<dbReference type="GO" id="GO:0003677">
    <property type="term" value="F:DNA binding"/>
    <property type="evidence" value="ECO:0007669"/>
    <property type="project" value="UniProtKB-KW"/>
</dbReference>
<evidence type="ECO:0000256" key="3">
    <source>
        <dbReference type="ARBA" id="ARBA00023125"/>
    </source>
</evidence>
<dbReference type="PANTHER" id="PTHR30346">
    <property type="entry name" value="TRANSCRIPTIONAL DUAL REGULATOR HCAR-RELATED"/>
    <property type="match status" value="1"/>
</dbReference>
<evidence type="ECO:0000313" key="6">
    <source>
        <dbReference type="EMBL" id="MBB3042185.1"/>
    </source>
</evidence>
<dbReference type="Pfam" id="PF00126">
    <property type="entry name" value="HTH_1"/>
    <property type="match status" value="1"/>
</dbReference>
<evidence type="ECO:0000313" key="7">
    <source>
        <dbReference type="Proteomes" id="UP000589626"/>
    </source>
</evidence>
<reference evidence="6 7" key="1">
    <citation type="submission" date="2020-08" db="EMBL/GenBank/DDBJ databases">
        <title>Sequencing the genomes of 1000 actinobacteria strains.</title>
        <authorList>
            <person name="Klenk H.-P."/>
        </authorList>
    </citation>
    <scope>NUCLEOTIDE SEQUENCE [LARGE SCALE GENOMIC DNA]</scope>
    <source>
        <strain evidence="6 7">DSM 105498</strain>
    </source>
</reference>
<proteinExistence type="inferred from homology"/>
<keyword evidence="7" id="KW-1185">Reference proteome</keyword>
<dbReference type="Proteomes" id="UP000589626">
    <property type="component" value="Unassembled WGS sequence"/>
</dbReference>
<evidence type="ECO:0000259" key="5">
    <source>
        <dbReference type="PROSITE" id="PS50931"/>
    </source>
</evidence>
<name>A0A7W4Z220_9ACTN</name>
<dbReference type="PANTHER" id="PTHR30346:SF0">
    <property type="entry name" value="HCA OPERON TRANSCRIPTIONAL ACTIVATOR HCAR"/>
    <property type="match status" value="1"/>
</dbReference>
<dbReference type="PROSITE" id="PS50931">
    <property type="entry name" value="HTH_LYSR"/>
    <property type="match status" value="1"/>
</dbReference>
<dbReference type="GO" id="GO:0003700">
    <property type="term" value="F:DNA-binding transcription factor activity"/>
    <property type="evidence" value="ECO:0007669"/>
    <property type="project" value="InterPro"/>
</dbReference>
<keyword evidence="3 6" id="KW-0238">DNA-binding</keyword>
<dbReference type="Gene3D" id="1.10.10.10">
    <property type="entry name" value="Winged helix-like DNA-binding domain superfamily/Winged helix DNA-binding domain"/>
    <property type="match status" value="1"/>
</dbReference>
<protein>
    <submittedName>
        <fullName evidence="6">DNA-binding transcriptional LysR family regulator</fullName>
    </submittedName>
</protein>
<dbReference type="Gene3D" id="3.40.190.10">
    <property type="entry name" value="Periplasmic binding protein-like II"/>
    <property type="match status" value="2"/>
</dbReference>
<organism evidence="6 7">
    <name type="scientific">Nocardioides soli</name>
    <dbReference type="NCBI Taxonomy" id="1036020"/>
    <lineage>
        <taxon>Bacteria</taxon>
        <taxon>Bacillati</taxon>
        <taxon>Actinomycetota</taxon>
        <taxon>Actinomycetes</taxon>
        <taxon>Propionibacteriales</taxon>
        <taxon>Nocardioidaceae</taxon>
        <taxon>Nocardioides</taxon>
    </lineage>
</organism>
<dbReference type="InterPro" id="IPR000847">
    <property type="entry name" value="LysR_HTH_N"/>
</dbReference>
<dbReference type="InterPro" id="IPR005119">
    <property type="entry name" value="LysR_subst-bd"/>
</dbReference>
<accession>A0A7W4Z220</accession>
<evidence type="ECO:0000256" key="2">
    <source>
        <dbReference type="ARBA" id="ARBA00023015"/>
    </source>
</evidence>
<dbReference type="InterPro" id="IPR036390">
    <property type="entry name" value="WH_DNA-bd_sf"/>
</dbReference>
<dbReference type="Pfam" id="PF03466">
    <property type="entry name" value="LysR_substrate"/>
    <property type="match status" value="1"/>
</dbReference>
<dbReference type="FunFam" id="1.10.10.10:FF:000001">
    <property type="entry name" value="LysR family transcriptional regulator"/>
    <property type="match status" value="1"/>
</dbReference>
<dbReference type="SUPFAM" id="SSF46785">
    <property type="entry name" value="Winged helix' DNA-binding domain"/>
    <property type="match status" value="1"/>
</dbReference>
<dbReference type="GO" id="GO:0032993">
    <property type="term" value="C:protein-DNA complex"/>
    <property type="evidence" value="ECO:0007669"/>
    <property type="project" value="TreeGrafter"/>
</dbReference>
<sequence>MEVRQLRYALLVAEELHFGRAAERAFITQSALSQQIARLERSLGTRLFDRGSTGVRLTAAGERFVERAAVVLTGLHDLQADLKAIADGYTGLLRIGLFGAAAAELTPLIMGAYREALPSVAVEFHELSMTSQAEALTSGTVDVALLHPLFDDDALDCTPLIDEPRCAAVPAQHELAAAPSVSVCDLADEPFVTARSGTPGRWRDFWTCGDLWGTPPRTRAQMSSVSEGLAAVAHLGVVDTVPSSSTRYYRHPGVAFVPLSDASYSTVAVARRRGDPSPAVTSFVELAVSLARQHHAVVPGAVIPPAWPARS</sequence>
<keyword evidence="2" id="KW-0805">Transcription regulation</keyword>
<dbReference type="RefSeq" id="WP_183592000.1">
    <property type="nucleotide sequence ID" value="NZ_JACHWR010000001.1"/>
</dbReference>
<comment type="caution">
    <text evidence="6">The sequence shown here is derived from an EMBL/GenBank/DDBJ whole genome shotgun (WGS) entry which is preliminary data.</text>
</comment>
<comment type="similarity">
    <text evidence="1">Belongs to the LysR transcriptional regulatory family.</text>
</comment>
<evidence type="ECO:0000256" key="1">
    <source>
        <dbReference type="ARBA" id="ARBA00009437"/>
    </source>
</evidence>
<dbReference type="EMBL" id="JACHWR010000001">
    <property type="protein sequence ID" value="MBB3042185.1"/>
    <property type="molecule type" value="Genomic_DNA"/>
</dbReference>
<feature type="domain" description="HTH lysR-type" evidence="5">
    <location>
        <begin position="1"/>
        <end position="58"/>
    </location>
</feature>
<dbReference type="AlphaFoldDB" id="A0A7W4Z220"/>
<dbReference type="PRINTS" id="PR00039">
    <property type="entry name" value="HTHLYSR"/>
</dbReference>
<dbReference type="SUPFAM" id="SSF53850">
    <property type="entry name" value="Periplasmic binding protein-like II"/>
    <property type="match status" value="1"/>
</dbReference>
<dbReference type="InterPro" id="IPR036388">
    <property type="entry name" value="WH-like_DNA-bd_sf"/>
</dbReference>